<dbReference type="Proteomes" id="UP000306630">
    <property type="component" value="Unassembled WGS sequence"/>
</dbReference>
<dbReference type="Pfam" id="PF03382">
    <property type="entry name" value="DUF285"/>
    <property type="match status" value="1"/>
</dbReference>
<dbReference type="AlphaFoldDB" id="A0A4S1ZK79"/>
<dbReference type="InterPro" id="IPR005046">
    <property type="entry name" value="DUF285"/>
</dbReference>
<gene>
    <name evidence="1" type="ORF">E5333_00260</name>
</gene>
<name>A0A4S1ZK79_9BACT</name>
<dbReference type="InterPro" id="IPR032675">
    <property type="entry name" value="LRR_dom_sf"/>
</dbReference>
<accession>A0A4S1ZK79</accession>
<sequence>MAKKFLDMDGVKALKTGLLGAVTRRTSGLLLPFDCIESNAGATASTAMPVAGNYRVAWVPELKAFRAISGGARTLVSYPAGARPQFTVESIDHLGDEYGDGPLPYPTEELKATDASMDSGLMATAQLDLWAELLPSKVVRRDTGAEVDFKALGLRIYGTWEDSRMSGAGHTARWCNVVFTDREITLEEFERVADWHTWYSGNFKHNSSLYDIPAGATVTILNHWGEAPRYIHTKWEGSTVYADTNVLLSAALLNKQNAMIYNYTLQEELEEREGIGVTPGDLDRLMPGYQYGLDMLQRWESLGRDQYKGRSIAGNIDSRLATEMPERFPSHDLSACTEVSNYPPGFTYSALFPSPVREIAPVDVGMVESLSYFGTDGVVSLPRLRMPMLHTAESAFAGDKSLTTLSILGDEAVTSGKAYALKHLTTARGMFEQCHSLIAIPYFEAAALTNLNLFANQCHSLLAAPWLETANVTNMQGAFANCYSMASVPAYDTKKVTTFRIAFYYCKSLRSLPGLDFRSATTVYNMCRLCYTLEHAGDINTGICTDFTGMFHDCRNLRRVESIDLSAATVTTNIFYGCSKLDYLVITKLPKNVCTLDLSGLTAWGTTEVGKQSMEACIDALTERIMRQPGVLTLKIPSDTYGRWEGQIPQLDEYMADANITVVKV</sequence>
<dbReference type="Gene3D" id="3.80.10.10">
    <property type="entry name" value="Ribonuclease Inhibitor"/>
    <property type="match status" value="1"/>
</dbReference>
<evidence type="ECO:0000313" key="2">
    <source>
        <dbReference type="Proteomes" id="UP000306630"/>
    </source>
</evidence>
<proteinExistence type="predicted"/>
<comment type="caution">
    <text evidence="1">The sequence shown here is derived from an EMBL/GenBank/DDBJ whole genome shotgun (WGS) entry which is preliminary data.</text>
</comment>
<dbReference type="EMBL" id="SRYD01000001">
    <property type="protein sequence ID" value="TGY76723.1"/>
    <property type="molecule type" value="Genomic_DNA"/>
</dbReference>
<protein>
    <submittedName>
        <fullName evidence="1">BspA family leucine-rich repeat surface protein</fullName>
    </submittedName>
</protein>
<dbReference type="RefSeq" id="WP_135957259.1">
    <property type="nucleotide sequence ID" value="NZ_CAOZUC010000003.1"/>
</dbReference>
<reference evidence="1 2" key="1">
    <citation type="submission" date="2019-04" db="EMBL/GenBank/DDBJ databases">
        <title>Microbes associate with the intestines of laboratory mice.</title>
        <authorList>
            <person name="Navarre W."/>
            <person name="Wong E."/>
            <person name="Huang K."/>
            <person name="Tropini C."/>
            <person name="Ng K."/>
            <person name="Yu B."/>
        </authorList>
    </citation>
    <scope>NUCLEOTIDE SEQUENCE [LARGE SCALE GENOMIC DNA]</scope>
    <source>
        <strain evidence="1 2">NM06_A21</strain>
    </source>
</reference>
<organism evidence="1 2">
    <name type="scientific">Muribaculum intestinale</name>
    <dbReference type="NCBI Taxonomy" id="1796646"/>
    <lineage>
        <taxon>Bacteria</taxon>
        <taxon>Pseudomonadati</taxon>
        <taxon>Bacteroidota</taxon>
        <taxon>Bacteroidia</taxon>
        <taxon>Bacteroidales</taxon>
        <taxon>Muribaculaceae</taxon>
        <taxon>Muribaculum</taxon>
    </lineage>
</organism>
<evidence type="ECO:0000313" key="1">
    <source>
        <dbReference type="EMBL" id="TGY76723.1"/>
    </source>
</evidence>